<keyword evidence="3" id="KW-1185">Reference proteome</keyword>
<reference evidence="2" key="2">
    <citation type="submission" date="2020-11" db="EMBL/GenBank/DDBJ databases">
        <authorList>
            <person name="McCartney M.A."/>
            <person name="Auch B."/>
            <person name="Kono T."/>
            <person name="Mallez S."/>
            <person name="Becker A."/>
            <person name="Gohl D.M."/>
            <person name="Silverstein K.A.T."/>
            <person name="Koren S."/>
            <person name="Bechman K.B."/>
            <person name="Herman A."/>
            <person name="Abrahante J.E."/>
            <person name="Garbe J."/>
        </authorList>
    </citation>
    <scope>NUCLEOTIDE SEQUENCE</scope>
    <source>
        <strain evidence="2">Duluth1</strain>
        <tissue evidence="2">Whole animal</tissue>
    </source>
</reference>
<proteinExistence type="predicted"/>
<comment type="caution">
    <text evidence="2">The sequence shown here is derived from an EMBL/GenBank/DDBJ whole genome shotgun (WGS) entry which is preliminary data.</text>
</comment>
<dbReference type="AlphaFoldDB" id="A0A9D4GRX9"/>
<evidence type="ECO:0000313" key="2">
    <source>
        <dbReference type="EMBL" id="KAH3820395.1"/>
    </source>
</evidence>
<evidence type="ECO:0000256" key="1">
    <source>
        <dbReference type="SAM" id="MobiDB-lite"/>
    </source>
</evidence>
<protein>
    <submittedName>
        <fullName evidence="2">Uncharacterized protein</fullName>
    </submittedName>
</protein>
<organism evidence="2 3">
    <name type="scientific">Dreissena polymorpha</name>
    <name type="common">Zebra mussel</name>
    <name type="synonym">Mytilus polymorpha</name>
    <dbReference type="NCBI Taxonomy" id="45954"/>
    <lineage>
        <taxon>Eukaryota</taxon>
        <taxon>Metazoa</taxon>
        <taxon>Spiralia</taxon>
        <taxon>Lophotrochozoa</taxon>
        <taxon>Mollusca</taxon>
        <taxon>Bivalvia</taxon>
        <taxon>Autobranchia</taxon>
        <taxon>Heteroconchia</taxon>
        <taxon>Euheterodonta</taxon>
        <taxon>Imparidentia</taxon>
        <taxon>Neoheterodontei</taxon>
        <taxon>Myida</taxon>
        <taxon>Dreissenoidea</taxon>
        <taxon>Dreissenidae</taxon>
        <taxon>Dreissena</taxon>
    </lineage>
</organism>
<accession>A0A9D4GRX9</accession>
<evidence type="ECO:0000313" key="3">
    <source>
        <dbReference type="Proteomes" id="UP000828390"/>
    </source>
</evidence>
<dbReference type="EMBL" id="JAIWYP010000005">
    <property type="protein sequence ID" value="KAH3820395.1"/>
    <property type="molecule type" value="Genomic_DNA"/>
</dbReference>
<gene>
    <name evidence="2" type="ORF">DPMN_122141</name>
</gene>
<dbReference type="Proteomes" id="UP000828390">
    <property type="component" value="Unassembled WGS sequence"/>
</dbReference>
<feature type="region of interest" description="Disordered" evidence="1">
    <location>
        <begin position="125"/>
        <end position="146"/>
    </location>
</feature>
<reference evidence="2" key="1">
    <citation type="journal article" date="2019" name="bioRxiv">
        <title>The Genome of the Zebra Mussel, Dreissena polymorpha: A Resource for Invasive Species Research.</title>
        <authorList>
            <person name="McCartney M.A."/>
            <person name="Auch B."/>
            <person name="Kono T."/>
            <person name="Mallez S."/>
            <person name="Zhang Y."/>
            <person name="Obille A."/>
            <person name="Becker A."/>
            <person name="Abrahante J.E."/>
            <person name="Garbe J."/>
            <person name="Badalamenti J.P."/>
            <person name="Herman A."/>
            <person name="Mangelson H."/>
            <person name="Liachko I."/>
            <person name="Sullivan S."/>
            <person name="Sone E.D."/>
            <person name="Koren S."/>
            <person name="Silverstein K.A.T."/>
            <person name="Beckman K.B."/>
            <person name="Gohl D.M."/>
        </authorList>
    </citation>
    <scope>NUCLEOTIDE SEQUENCE</scope>
    <source>
        <strain evidence="2">Duluth1</strain>
        <tissue evidence="2">Whole animal</tissue>
    </source>
</reference>
<name>A0A9D4GRX9_DREPO</name>
<sequence>MFFKQRNHFRTHARYHLTNILTIFHQDWTINVASRVLTRKNAPPPSGHVFFNQPASFSNSVQDNWTINCGPPRVKNVPAPHGSHVFSSKGYHFLTHPRYHVDNLLSKFHYDRGKQNVASRVLTRKNARPRPPGGHVFSTHPAPFLT</sequence>